<dbReference type="EMBL" id="KK784887">
    <property type="protein sequence ID" value="KDO72544.1"/>
    <property type="molecule type" value="Genomic_DNA"/>
</dbReference>
<evidence type="ECO:0000313" key="1">
    <source>
        <dbReference type="EMBL" id="KDO72544.1"/>
    </source>
</evidence>
<reference evidence="1 2" key="1">
    <citation type="submission" date="2014-04" db="EMBL/GenBank/DDBJ databases">
        <authorList>
            <consortium name="International Citrus Genome Consortium"/>
            <person name="Gmitter F."/>
            <person name="Chen C."/>
            <person name="Farmerie W."/>
            <person name="Harkins T."/>
            <person name="Desany B."/>
            <person name="Mohiuddin M."/>
            <person name="Kodira C."/>
            <person name="Borodovsky M."/>
            <person name="Lomsadze A."/>
            <person name="Burns P."/>
            <person name="Jenkins J."/>
            <person name="Prochnik S."/>
            <person name="Shu S."/>
            <person name="Chapman J."/>
            <person name="Pitluck S."/>
            <person name="Schmutz J."/>
            <person name="Rokhsar D."/>
        </authorList>
    </citation>
    <scope>NUCLEOTIDE SEQUENCE</scope>
</reference>
<gene>
    <name evidence="1" type="ORF">CISIN_1g0260311mg</name>
</gene>
<name>A0A067FYS1_CITSI</name>
<keyword evidence="2" id="KW-1185">Reference proteome</keyword>
<feature type="non-terminal residue" evidence="1">
    <location>
        <position position="1"/>
    </location>
</feature>
<proteinExistence type="predicted"/>
<dbReference type="Proteomes" id="UP000027120">
    <property type="component" value="Unassembled WGS sequence"/>
</dbReference>
<organism evidence="1 2">
    <name type="scientific">Citrus sinensis</name>
    <name type="common">Sweet orange</name>
    <name type="synonym">Citrus aurantium var. sinensis</name>
    <dbReference type="NCBI Taxonomy" id="2711"/>
    <lineage>
        <taxon>Eukaryota</taxon>
        <taxon>Viridiplantae</taxon>
        <taxon>Streptophyta</taxon>
        <taxon>Embryophyta</taxon>
        <taxon>Tracheophyta</taxon>
        <taxon>Spermatophyta</taxon>
        <taxon>Magnoliopsida</taxon>
        <taxon>eudicotyledons</taxon>
        <taxon>Gunneridae</taxon>
        <taxon>Pentapetalae</taxon>
        <taxon>rosids</taxon>
        <taxon>malvids</taxon>
        <taxon>Sapindales</taxon>
        <taxon>Rutaceae</taxon>
        <taxon>Aurantioideae</taxon>
        <taxon>Citrus</taxon>
    </lineage>
</organism>
<evidence type="ECO:0000313" key="2">
    <source>
        <dbReference type="Proteomes" id="UP000027120"/>
    </source>
</evidence>
<protein>
    <submittedName>
        <fullName evidence="1">Uncharacterized protein</fullName>
    </submittedName>
</protein>
<sequence length="13" mass="1321">ENGENGDGDEDGN</sequence>
<accession>A0A067FYS1</accession>